<comment type="caution">
    <text evidence="1">The sequence shown here is derived from an EMBL/GenBank/DDBJ whole genome shotgun (WGS) entry which is preliminary data.</text>
</comment>
<dbReference type="GO" id="GO:0016020">
    <property type="term" value="C:membrane"/>
    <property type="evidence" value="ECO:0007669"/>
    <property type="project" value="InterPro"/>
</dbReference>
<proteinExistence type="predicted"/>
<dbReference type="Gene3D" id="2.60.40.2610">
    <property type="entry name" value="Outer membrane usher protein FimD, plug domain"/>
    <property type="match status" value="1"/>
</dbReference>
<gene>
    <name evidence="1" type="ORF">Tci_921751</name>
</gene>
<dbReference type="GO" id="GO:0015473">
    <property type="term" value="F:fimbrial usher porin activity"/>
    <property type="evidence" value="ECO:0007669"/>
    <property type="project" value="InterPro"/>
</dbReference>
<dbReference type="Pfam" id="PF00577">
    <property type="entry name" value="Usher"/>
    <property type="match status" value="1"/>
</dbReference>
<dbReference type="AlphaFoldDB" id="A0A699WPW6"/>
<reference evidence="1" key="1">
    <citation type="journal article" date="2019" name="Sci. Rep.">
        <title>Draft genome of Tanacetum cinerariifolium, the natural source of mosquito coil.</title>
        <authorList>
            <person name="Yamashiro T."/>
            <person name="Shiraishi A."/>
            <person name="Satake H."/>
            <person name="Nakayama K."/>
        </authorList>
    </citation>
    <scope>NUCLEOTIDE SEQUENCE</scope>
</reference>
<dbReference type="PANTHER" id="PTHR30451">
    <property type="entry name" value="OUTER MEMBRANE USHER PROTEIN"/>
    <property type="match status" value="1"/>
</dbReference>
<dbReference type="EMBL" id="BKCJ011747411">
    <property type="protein sequence ID" value="GFD49782.1"/>
    <property type="molecule type" value="Genomic_DNA"/>
</dbReference>
<feature type="non-terminal residue" evidence="1">
    <location>
        <position position="116"/>
    </location>
</feature>
<name>A0A699WPW6_TANCI</name>
<organism evidence="1">
    <name type="scientific">Tanacetum cinerariifolium</name>
    <name type="common">Dalmatian daisy</name>
    <name type="synonym">Chrysanthemum cinerariifolium</name>
    <dbReference type="NCBI Taxonomy" id="118510"/>
    <lineage>
        <taxon>Eukaryota</taxon>
        <taxon>Viridiplantae</taxon>
        <taxon>Streptophyta</taxon>
        <taxon>Embryophyta</taxon>
        <taxon>Tracheophyta</taxon>
        <taxon>Spermatophyta</taxon>
        <taxon>Magnoliopsida</taxon>
        <taxon>eudicotyledons</taxon>
        <taxon>Gunneridae</taxon>
        <taxon>Pentapetalae</taxon>
        <taxon>asterids</taxon>
        <taxon>campanulids</taxon>
        <taxon>Asterales</taxon>
        <taxon>Asteraceae</taxon>
        <taxon>Asteroideae</taxon>
        <taxon>Anthemideae</taxon>
        <taxon>Anthemidinae</taxon>
        <taxon>Tanacetum</taxon>
    </lineage>
</organism>
<dbReference type="InterPro" id="IPR000015">
    <property type="entry name" value="Fimb_usher"/>
</dbReference>
<sequence length="116" mass="11954">MQTGLNGQVFDDRNTFYSVQAGHDNRSGSAGFGKLSTTTPYGRFDAGYGQGQDYRALSVGASGSVVAHAGGVNVGQPLGDTFALVEVKDVSGAKLSNFSQVETGGNGYAILPYAQP</sequence>
<protein>
    <submittedName>
        <fullName evidence="1">Uncharacterized protein</fullName>
    </submittedName>
</protein>
<accession>A0A699WPW6</accession>
<dbReference type="PANTHER" id="PTHR30451:SF21">
    <property type="entry name" value="FIMBRIAL USHER DOMAIN-CONTAINING PROTEIN YDET-RELATED"/>
    <property type="match status" value="1"/>
</dbReference>
<dbReference type="InterPro" id="IPR042186">
    <property type="entry name" value="FimD_plug_dom"/>
</dbReference>
<evidence type="ECO:0000313" key="1">
    <source>
        <dbReference type="EMBL" id="GFD49782.1"/>
    </source>
</evidence>